<organism evidence="3 4">
    <name type="scientific">Bifidobacterium parmae</name>
    <dbReference type="NCBI Taxonomy" id="361854"/>
    <lineage>
        <taxon>Bacteria</taxon>
        <taxon>Bacillati</taxon>
        <taxon>Actinomycetota</taxon>
        <taxon>Actinomycetes</taxon>
        <taxon>Bifidobacteriales</taxon>
        <taxon>Bifidobacteriaceae</taxon>
        <taxon>Bifidobacterium</taxon>
    </lineage>
</organism>
<dbReference type="PANTHER" id="PTHR43441:SF2">
    <property type="entry name" value="FAMILY ACETYLTRANSFERASE, PUTATIVE (AFU_ORTHOLOGUE AFUA_7G00850)-RELATED"/>
    <property type="match status" value="1"/>
</dbReference>
<accession>A0A2N5IW24</accession>
<comment type="caution">
    <text evidence="3">The sequence shown here is derived from an EMBL/GenBank/DDBJ whole genome shotgun (WGS) entry which is preliminary data.</text>
</comment>
<feature type="region of interest" description="Disordered" evidence="1">
    <location>
        <begin position="234"/>
        <end position="262"/>
    </location>
</feature>
<dbReference type="Pfam" id="PF13302">
    <property type="entry name" value="Acetyltransf_3"/>
    <property type="match status" value="1"/>
</dbReference>
<dbReference type="PROSITE" id="PS51186">
    <property type="entry name" value="GNAT"/>
    <property type="match status" value="1"/>
</dbReference>
<evidence type="ECO:0000259" key="2">
    <source>
        <dbReference type="PROSITE" id="PS51186"/>
    </source>
</evidence>
<keyword evidence="4" id="KW-1185">Reference proteome</keyword>
<dbReference type="GO" id="GO:0005737">
    <property type="term" value="C:cytoplasm"/>
    <property type="evidence" value="ECO:0007669"/>
    <property type="project" value="TreeGrafter"/>
</dbReference>
<dbReference type="AlphaFoldDB" id="A0A2N5IW24"/>
<dbReference type="GO" id="GO:0008999">
    <property type="term" value="F:protein-N-terminal-alanine acetyltransferase activity"/>
    <property type="evidence" value="ECO:0007669"/>
    <property type="project" value="TreeGrafter"/>
</dbReference>
<dbReference type="GO" id="GO:1990189">
    <property type="term" value="F:protein N-terminal-serine acetyltransferase activity"/>
    <property type="evidence" value="ECO:0007669"/>
    <property type="project" value="TreeGrafter"/>
</dbReference>
<dbReference type="InterPro" id="IPR051908">
    <property type="entry name" value="Ribosomal_N-acetyltransferase"/>
</dbReference>
<dbReference type="PANTHER" id="PTHR43441">
    <property type="entry name" value="RIBOSOMAL-PROTEIN-SERINE ACETYLTRANSFERASE"/>
    <property type="match status" value="1"/>
</dbReference>
<dbReference type="Gene3D" id="3.40.630.30">
    <property type="match status" value="1"/>
</dbReference>
<name>A0A2N5IW24_9BIFI</name>
<feature type="compositionally biased region" description="Low complexity" evidence="1">
    <location>
        <begin position="234"/>
        <end position="246"/>
    </location>
</feature>
<dbReference type="InterPro" id="IPR016181">
    <property type="entry name" value="Acyl_CoA_acyltransferase"/>
</dbReference>
<sequence>MVGVSVFQTLRHAFAPADPNAIRTPVVLHAPAGAVPITLRTMTMDDEDAWSAVRWGNEAWLKPWESGDPMHGPGITFNQWVAIQRRNEERGAGIVFLIEHRMRIVGQISIGAVTYGAMRTGVVGYWVAQDAAGHGIAPTALAMLADWAIGDPTGPRLHRLEIAILPENTRSLAVVRKVGARYEGLRANYMYVAGGWRSHETFSLLAEDIGAGFAARLVAAGGDVSAIAAAGGDAASATPSAPTRAIDTPRRNADNVTTVSYS</sequence>
<evidence type="ECO:0000313" key="3">
    <source>
        <dbReference type="EMBL" id="PLS26160.1"/>
    </source>
</evidence>
<dbReference type="InterPro" id="IPR000182">
    <property type="entry name" value="GNAT_dom"/>
</dbReference>
<evidence type="ECO:0000256" key="1">
    <source>
        <dbReference type="SAM" id="MobiDB-lite"/>
    </source>
</evidence>
<protein>
    <submittedName>
        <fullName evidence="3">Acetyltransferase</fullName>
    </submittedName>
</protein>
<gene>
    <name evidence="3" type="ORF">Uis4E_2113</name>
</gene>
<feature type="domain" description="N-acetyltransferase" evidence="2">
    <location>
        <begin position="37"/>
        <end position="207"/>
    </location>
</feature>
<keyword evidence="3" id="KW-0808">Transferase</keyword>
<evidence type="ECO:0000313" key="4">
    <source>
        <dbReference type="Proteomes" id="UP000235034"/>
    </source>
</evidence>
<dbReference type="Proteomes" id="UP000235034">
    <property type="component" value="Unassembled WGS sequence"/>
</dbReference>
<proteinExistence type="predicted"/>
<dbReference type="OrthoDB" id="5242221at2"/>
<reference evidence="3 4" key="1">
    <citation type="submission" date="2017-07" db="EMBL/GenBank/DDBJ databases">
        <title>Bifidobacterium novel species.</title>
        <authorList>
            <person name="Lugli G.A."/>
            <person name="Milani C."/>
            <person name="Duranti S."/>
            <person name="Mangifesta M."/>
        </authorList>
    </citation>
    <scope>NUCLEOTIDE SEQUENCE [LARGE SCALE GENOMIC DNA]</scope>
    <source>
        <strain evidence="3 4">77</strain>
    </source>
</reference>
<dbReference type="SUPFAM" id="SSF55729">
    <property type="entry name" value="Acyl-CoA N-acyltransferases (Nat)"/>
    <property type="match status" value="1"/>
</dbReference>
<dbReference type="EMBL" id="NMWT01000031">
    <property type="protein sequence ID" value="PLS26160.1"/>
    <property type="molecule type" value="Genomic_DNA"/>
</dbReference>